<dbReference type="InterPro" id="IPR001190">
    <property type="entry name" value="SRCR"/>
</dbReference>
<keyword evidence="5" id="KW-1133">Transmembrane helix</keyword>
<proteinExistence type="predicted"/>
<evidence type="ECO:0000256" key="2">
    <source>
        <dbReference type="ARBA" id="ARBA00022692"/>
    </source>
</evidence>
<evidence type="ECO:0000256" key="3">
    <source>
        <dbReference type="ARBA" id="ARBA00022729"/>
    </source>
</evidence>
<dbReference type="Gene3D" id="3.10.250.10">
    <property type="entry name" value="SRCR-like domain"/>
    <property type="match status" value="1"/>
</dbReference>
<comment type="caution">
    <text evidence="9">Lacks conserved residue(s) required for the propagation of feature annotation.</text>
</comment>
<evidence type="ECO:0000256" key="4">
    <source>
        <dbReference type="ARBA" id="ARBA00022737"/>
    </source>
</evidence>
<dbReference type="InterPro" id="IPR036772">
    <property type="entry name" value="SRCR-like_dom_sf"/>
</dbReference>
<sequence length="52" mass="5615">ILYNGQWGTVCDDDWDMNDAAVVCRQLGCGRAVSANGGAHFSQGKGQIWLDD</sequence>
<protein>
    <recommendedName>
        <fullName evidence="10">SRCR domain-containing protein</fullName>
    </recommendedName>
</protein>
<keyword evidence="4" id="KW-0677">Repeat</keyword>
<evidence type="ECO:0000256" key="1">
    <source>
        <dbReference type="ARBA" id="ARBA00004167"/>
    </source>
</evidence>
<evidence type="ECO:0000256" key="8">
    <source>
        <dbReference type="ARBA" id="ARBA00023180"/>
    </source>
</evidence>
<accession>A0ABD0RGA3</accession>
<comment type="caution">
    <text evidence="11">The sequence shown here is derived from an EMBL/GenBank/DDBJ whole genome shotgun (WGS) entry which is preliminary data.</text>
</comment>
<dbReference type="EMBL" id="JAMKFB020000003">
    <property type="protein sequence ID" value="KAL0197573.1"/>
    <property type="molecule type" value="Genomic_DNA"/>
</dbReference>
<comment type="subcellular location">
    <subcellularLocation>
        <location evidence="1">Membrane</location>
        <topology evidence="1">Single-pass membrane protein</topology>
    </subcellularLocation>
</comment>
<evidence type="ECO:0000256" key="6">
    <source>
        <dbReference type="ARBA" id="ARBA00023136"/>
    </source>
</evidence>
<evidence type="ECO:0000313" key="11">
    <source>
        <dbReference type="EMBL" id="KAL0197573.1"/>
    </source>
</evidence>
<evidence type="ECO:0000256" key="5">
    <source>
        <dbReference type="ARBA" id="ARBA00022989"/>
    </source>
</evidence>
<keyword evidence="12" id="KW-1185">Reference proteome</keyword>
<dbReference type="Proteomes" id="UP001529510">
    <property type="component" value="Unassembled WGS sequence"/>
</dbReference>
<dbReference type="AlphaFoldDB" id="A0ABD0RGA3"/>
<keyword evidence="8" id="KW-0325">Glycoprotein</keyword>
<dbReference type="PANTHER" id="PTHR19331">
    <property type="entry name" value="SCAVENGER RECEPTOR DOMAIN-CONTAINING"/>
    <property type="match status" value="1"/>
</dbReference>
<dbReference type="PRINTS" id="PR00258">
    <property type="entry name" value="SPERACTRCPTR"/>
</dbReference>
<evidence type="ECO:0000313" key="12">
    <source>
        <dbReference type="Proteomes" id="UP001529510"/>
    </source>
</evidence>
<name>A0ABD0RGA3_CIRMR</name>
<dbReference type="SMART" id="SM00202">
    <property type="entry name" value="SR"/>
    <property type="match status" value="1"/>
</dbReference>
<dbReference type="PROSITE" id="PS50287">
    <property type="entry name" value="SRCR_2"/>
    <property type="match status" value="1"/>
</dbReference>
<evidence type="ECO:0000256" key="7">
    <source>
        <dbReference type="ARBA" id="ARBA00023157"/>
    </source>
</evidence>
<keyword evidence="6" id="KW-0472">Membrane</keyword>
<feature type="non-terminal residue" evidence="11">
    <location>
        <position position="1"/>
    </location>
</feature>
<keyword evidence="3" id="KW-0732">Signal</keyword>
<dbReference type="GO" id="GO:0016020">
    <property type="term" value="C:membrane"/>
    <property type="evidence" value="ECO:0007669"/>
    <property type="project" value="UniProtKB-SubCell"/>
</dbReference>
<dbReference type="FunFam" id="3.10.250.10:FF:000016">
    <property type="entry name" value="Scavenger receptor cysteine-rich protein type 12"/>
    <property type="match status" value="1"/>
</dbReference>
<keyword evidence="2" id="KW-0812">Transmembrane</keyword>
<feature type="non-terminal residue" evidence="11">
    <location>
        <position position="52"/>
    </location>
</feature>
<reference evidence="11 12" key="1">
    <citation type="submission" date="2024-05" db="EMBL/GenBank/DDBJ databases">
        <title>Genome sequencing and assembly of Indian major carp, Cirrhinus mrigala (Hamilton, 1822).</title>
        <authorList>
            <person name="Mohindra V."/>
            <person name="Chowdhury L.M."/>
            <person name="Lal K."/>
            <person name="Jena J.K."/>
        </authorList>
    </citation>
    <scope>NUCLEOTIDE SEQUENCE [LARGE SCALE GENOMIC DNA]</scope>
    <source>
        <strain evidence="11">CM1030</strain>
        <tissue evidence="11">Blood</tissue>
    </source>
</reference>
<dbReference type="Pfam" id="PF00530">
    <property type="entry name" value="SRCR"/>
    <property type="match status" value="1"/>
</dbReference>
<feature type="domain" description="SRCR" evidence="10">
    <location>
        <begin position="1"/>
        <end position="52"/>
    </location>
</feature>
<organism evidence="11 12">
    <name type="scientific">Cirrhinus mrigala</name>
    <name type="common">Mrigala</name>
    <dbReference type="NCBI Taxonomy" id="683832"/>
    <lineage>
        <taxon>Eukaryota</taxon>
        <taxon>Metazoa</taxon>
        <taxon>Chordata</taxon>
        <taxon>Craniata</taxon>
        <taxon>Vertebrata</taxon>
        <taxon>Euteleostomi</taxon>
        <taxon>Actinopterygii</taxon>
        <taxon>Neopterygii</taxon>
        <taxon>Teleostei</taxon>
        <taxon>Ostariophysi</taxon>
        <taxon>Cypriniformes</taxon>
        <taxon>Cyprinidae</taxon>
        <taxon>Labeoninae</taxon>
        <taxon>Labeonini</taxon>
        <taxon>Cirrhinus</taxon>
    </lineage>
</organism>
<gene>
    <name evidence="11" type="ORF">M9458_006113</name>
</gene>
<dbReference type="SUPFAM" id="SSF56487">
    <property type="entry name" value="SRCR-like"/>
    <property type="match status" value="1"/>
</dbReference>
<evidence type="ECO:0000259" key="10">
    <source>
        <dbReference type="PROSITE" id="PS50287"/>
    </source>
</evidence>
<evidence type="ECO:0000256" key="9">
    <source>
        <dbReference type="PROSITE-ProRule" id="PRU00196"/>
    </source>
</evidence>
<keyword evidence="7" id="KW-1015">Disulfide bond</keyword>